<reference evidence="2 3" key="1">
    <citation type="journal article" date="2019" name="Int. J. Syst. Evol. Microbiol.">
        <title>The Global Catalogue of Microorganisms (GCM) 10K type strain sequencing project: providing services to taxonomists for standard genome sequencing and annotation.</title>
        <authorList>
            <consortium name="The Broad Institute Genomics Platform"/>
            <consortium name="The Broad Institute Genome Sequencing Center for Infectious Disease"/>
            <person name="Wu L."/>
            <person name="Ma J."/>
        </authorList>
    </citation>
    <scope>NUCLEOTIDE SEQUENCE [LARGE SCALE GENOMIC DNA]</scope>
    <source>
        <strain evidence="2 3">JCM 16014</strain>
    </source>
</reference>
<sequence length="529" mass="55976">MQGDFSRVTFDRRKHYAAVLAQQGRVQLDADANEQATIELRRLRTVLSDVIGAAAAPRDSAGFAISALSGKKPQDDFAISAGRAYVDGVLVENDQDAATYWHQPDLALDPQATADALPSDLPFLVYLRVWDRLITAVQDPAIREIALGDLGPDTAVRVRTVWQVAAHPVPDGTAVKDVLAAFETFKKELRPTGRMRARARQQTVPPTDACSLPPDNLFRGPENQLYRIEVHTGGPAWPAHGHPTILDTATDPRAADAGNGGGKTRGAAEPLVRTLPGATFKWSRDNGSAVFPVESLNGAVVKVTTLGRDGKLGLEVGDRVELVDEAWAGRIADDLPIGDPTRSSPRIRQVVAIDEADLLVTLDQQNGDAQCQLAQPAFLRRWDHQPVIAPGSGPGSGGCGGNTGGGSGSDGASGGGSSASAVPVIASDGALPLVEGQWLTIEDGVQVWFQPDSTLTGDQGDNQTGTYRRGDWWYVPARVVTGDVQWPQGPDGPAPVAPDGVEYHYAPLAFVTGATVDSSLLKTFPPLAG</sequence>
<feature type="compositionally biased region" description="Gly residues" evidence="1">
    <location>
        <begin position="392"/>
        <end position="417"/>
    </location>
</feature>
<feature type="region of interest" description="Disordered" evidence="1">
    <location>
        <begin position="193"/>
        <end position="215"/>
    </location>
</feature>
<dbReference type="Pfam" id="PF20129">
    <property type="entry name" value="DUF6519"/>
    <property type="match status" value="3"/>
</dbReference>
<proteinExistence type="predicted"/>
<evidence type="ECO:0000256" key="1">
    <source>
        <dbReference type="SAM" id="MobiDB-lite"/>
    </source>
</evidence>
<gene>
    <name evidence="2" type="ORF">GCM10009839_07780</name>
</gene>
<dbReference type="RefSeq" id="WP_344664076.1">
    <property type="nucleotide sequence ID" value="NZ_BAAAQN010000003.1"/>
</dbReference>
<evidence type="ECO:0000313" key="3">
    <source>
        <dbReference type="Proteomes" id="UP001500751"/>
    </source>
</evidence>
<protein>
    <submittedName>
        <fullName evidence="2">Uncharacterized protein</fullName>
    </submittedName>
</protein>
<organism evidence="2 3">
    <name type="scientific">Catenulispora yoronensis</name>
    <dbReference type="NCBI Taxonomy" id="450799"/>
    <lineage>
        <taxon>Bacteria</taxon>
        <taxon>Bacillati</taxon>
        <taxon>Actinomycetota</taxon>
        <taxon>Actinomycetes</taxon>
        <taxon>Catenulisporales</taxon>
        <taxon>Catenulisporaceae</taxon>
        <taxon>Catenulispora</taxon>
    </lineage>
</organism>
<dbReference type="EMBL" id="BAAAQN010000003">
    <property type="protein sequence ID" value="GAA2015083.1"/>
    <property type="molecule type" value="Genomic_DNA"/>
</dbReference>
<comment type="caution">
    <text evidence="2">The sequence shown here is derived from an EMBL/GenBank/DDBJ whole genome shotgun (WGS) entry which is preliminary data.</text>
</comment>
<evidence type="ECO:0000313" key="2">
    <source>
        <dbReference type="EMBL" id="GAA2015083.1"/>
    </source>
</evidence>
<keyword evidence="3" id="KW-1185">Reference proteome</keyword>
<feature type="region of interest" description="Disordered" evidence="1">
    <location>
        <begin position="386"/>
        <end position="420"/>
    </location>
</feature>
<name>A0ABN2TN29_9ACTN</name>
<dbReference type="Proteomes" id="UP001500751">
    <property type="component" value="Unassembled WGS sequence"/>
</dbReference>
<dbReference type="InterPro" id="IPR045392">
    <property type="entry name" value="DUF6519"/>
</dbReference>
<accession>A0ABN2TN29</accession>